<feature type="compositionally biased region" description="Acidic residues" evidence="1">
    <location>
        <begin position="19"/>
        <end position="38"/>
    </location>
</feature>
<feature type="region of interest" description="Disordered" evidence="1">
    <location>
        <begin position="1"/>
        <end position="195"/>
    </location>
</feature>
<feature type="compositionally biased region" description="Basic and acidic residues" evidence="1">
    <location>
        <begin position="44"/>
        <end position="56"/>
    </location>
</feature>
<feature type="compositionally biased region" description="Low complexity" evidence="1">
    <location>
        <begin position="184"/>
        <end position="195"/>
    </location>
</feature>
<accession>A0AA40EXA1</accession>
<comment type="caution">
    <text evidence="2">The sequence shown here is derived from an EMBL/GenBank/DDBJ whole genome shotgun (WGS) entry which is preliminary data.</text>
</comment>
<name>A0AA40EXA1_9PEZI</name>
<reference evidence="2" key="1">
    <citation type="submission" date="2023-06" db="EMBL/GenBank/DDBJ databases">
        <title>Genome-scale phylogeny and comparative genomics of the fungal order Sordariales.</title>
        <authorList>
            <consortium name="Lawrence Berkeley National Laboratory"/>
            <person name="Hensen N."/>
            <person name="Bonometti L."/>
            <person name="Westerberg I."/>
            <person name="Brannstrom I.O."/>
            <person name="Guillou S."/>
            <person name="Cros-Aarteil S."/>
            <person name="Calhoun S."/>
            <person name="Haridas S."/>
            <person name="Kuo A."/>
            <person name="Mondo S."/>
            <person name="Pangilinan J."/>
            <person name="Riley R."/>
            <person name="LaButti K."/>
            <person name="Andreopoulos B."/>
            <person name="Lipzen A."/>
            <person name="Chen C."/>
            <person name="Yanf M."/>
            <person name="Daum C."/>
            <person name="Ng V."/>
            <person name="Clum A."/>
            <person name="Steindorff A."/>
            <person name="Ohm R."/>
            <person name="Martin F."/>
            <person name="Silar P."/>
            <person name="Natvig D."/>
            <person name="Lalanne C."/>
            <person name="Gautier V."/>
            <person name="Ament-velasquez S.L."/>
            <person name="Kruys A."/>
            <person name="Hutchinson M.I."/>
            <person name="Powell A.J."/>
            <person name="Barry K."/>
            <person name="Miller A.N."/>
            <person name="Grigoriev I.V."/>
            <person name="Debuchy R."/>
            <person name="Gladieux P."/>
            <person name="Thoren M.H."/>
            <person name="Johannesson H."/>
        </authorList>
    </citation>
    <scope>NUCLEOTIDE SEQUENCE</scope>
    <source>
        <strain evidence="2">SMH3187-1</strain>
    </source>
</reference>
<dbReference type="EMBL" id="JAUKUD010000004">
    <property type="protein sequence ID" value="KAK0747069.1"/>
    <property type="molecule type" value="Genomic_DNA"/>
</dbReference>
<proteinExistence type="predicted"/>
<protein>
    <submittedName>
        <fullName evidence="2">Uncharacterized protein</fullName>
    </submittedName>
</protein>
<sequence>MTDTTSEKRKRSAIKTEPDVESAIETEPDVNVDSESETEPSGKPAHEKQDVEKPDEQVEMVKQSTSASPPPEKEEEDKQGCSSEQDNPSPPVEAPRHTRRDEGIATRKKSPRVDTTNGIDISAVSLKPHGAHSPPPSAVTDARPSVRSTHSPFRTNTRAPSRATRTTRRRRGTHRTPPVPGAAPPRAAARPAHAARPALAARHAPARAPPADLEDVKRGTDNRFIEMYKELKKPYINSDAQRRGLEQMAPENKRLLCFGIDGIIYKWYPQEGGSRKEVAIAVRNGGLSEDVK</sequence>
<gene>
    <name evidence="2" type="ORF">B0T18DRAFT_429914</name>
</gene>
<evidence type="ECO:0000313" key="2">
    <source>
        <dbReference type="EMBL" id="KAK0747069.1"/>
    </source>
</evidence>
<evidence type="ECO:0000313" key="3">
    <source>
        <dbReference type="Proteomes" id="UP001172155"/>
    </source>
</evidence>
<dbReference type="AlphaFoldDB" id="A0AA40EXA1"/>
<feature type="compositionally biased region" description="Low complexity" evidence="1">
    <location>
        <begin position="154"/>
        <end position="164"/>
    </location>
</feature>
<organism evidence="2 3">
    <name type="scientific">Schizothecium vesticola</name>
    <dbReference type="NCBI Taxonomy" id="314040"/>
    <lineage>
        <taxon>Eukaryota</taxon>
        <taxon>Fungi</taxon>
        <taxon>Dikarya</taxon>
        <taxon>Ascomycota</taxon>
        <taxon>Pezizomycotina</taxon>
        <taxon>Sordariomycetes</taxon>
        <taxon>Sordariomycetidae</taxon>
        <taxon>Sordariales</taxon>
        <taxon>Schizotheciaceae</taxon>
        <taxon>Schizothecium</taxon>
    </lineage>
</organism>
<evidence type="ECO:0000256" key="1">
    <source>
        <dbReference type="SAM" id="MobiDB-lite"/>
    </source>
</evidence>
<keyword evidence="3" id="KW-1185">Reference proteome</keyword>
<dbReference type="Proteomes" id="UP001172155">
    <property type="component" value="Unassembled WGS sequence"/>
</dbReference>
<feature type="compositionally biased region" description="Basic residues" evidence="1">
    <location>
        <begin position="165"/>
        <end position="174"/>
    </location>
</feature>
<feature type="compositionally biased region" description="Basic and acidic residues" evidence="1">
    <location>
        <begin position="94"/>
        <end position="105"/>
    </location>
</feature>